<dbReference type="Pfam" id="PF13692">
    <property type="entry name" value="Glyco_trans_1_4"/>
    <property type="match status" value="1"/>
</dbReference>
<evidence type="ECO:0000313" key="3">
    <source>
        <dbReference type="EMBL" id="KAA1422426.1"/>
    </source>
</evidence>
<keyword evidence="2 3" id="KW-0808">Transferase</keyword>
<dbReference type="SUPFAM" id="SSF53756">
    <property type="entry name" value="UDP-Glycosyltransferase/glycogen phosphorylase"/>
    <property type="match status" value="1"/>
</dbReference>
<protein>
    <submittedName>
        <fullName evidence="3">Glycosyltransferase family 4 protein</fullName>
    </submittedName>
</protein>
<name>A0A5Q6RWJ9_9ACTN</name>
<dbReference type="CDD" id="cd03801">
    <property type="entry name" value="GT4_PimA-like"/>
    <property type="match status" value="1"/>
</dbReference>
<accession>A0A5Q6RWJ9</accession>
<gene>
    <name evidence="3" type="ORF">FE697_014865</name>
</gene>
<proteinExistence type="predicted"/>
<comment type="caution">
    <text evidence="3">The sequence shown here is derived from an EMBL/GenBank/DDBJ whole genome shotgun (WGS) entry which is preliminary data.</text>
</comment>
<evidence type="ECO:0000313" key="4">
    <source>
        <dbReference type="Proteomes" id="UP000307768"/>
    </source>
</evidence>
<keyword evidence="1" id="KW-0328">Glycosyltransferase</keyword>
<dbReference type="PANTHER" id="PTHR12526">
    <property type="entry name" value="GLYCOSYLTRANSFERASE"/>
    <property type="match status" value="1"/>
</dbReference>
<sequence>MISFIWSPGNRLPAGTGGSENYTVGQVRELNRRGVAAQVVTIGLGVDDGREGFTDLPFLSLATLAEVGGLDGTVVFVNEPHVVATKEPAFLILHNPPPIRAHERAFAVDGTRDRTLIATSRYAATTWARFLDVDVATISVVYPFAEPCFADVPRVESADGTTRVLYAGRLSPEKGVYTLLSMLHIDVIDADTDLLFTATAAGSDKPQGRIIEQMLGVHPGISVVPSCTTPESMAALMAAHDVVVMPSNSQYWHETFGIVSIEAQHAGCRVVASDDGGLPETDCGGVMLVAPDDAEALAWGLREAVGSGPLPPETRREAGAMFTVAQSVDALLEVFARPRPISPATIVRQLEELIAAPAAEAVRPVPPRVEPRGSTSAPATMRT</sequence>
<dbReference type="Proteomes" id="UP000307768">
    <property type="component" value="Unassembled WGS sequence"/>
</dbReference>
<evidence type="ECO:0000256" key="2">
    <source>
        <dbReference type="ARBA" id="ARBA00022679"/>
    </source>
</evidence>
<dbReference type="GO" id="GO:0016757">
    <property type="term" value="F:glycosyltransferase activity"/>
    <property type="evidence" value="ECO:0007669"/>
    <property type="project" value="UniProtKB-KW"/>
</dbReference>
<dbReference type="RefSeq" id="WP_149770377.1">
    <property type="nucleotide sequence ID" value="NZ_VDFQ02000004.1"/>
</dbReference>
<organism evidence="3 4">
    <name type="scientific">Mumia zhuanghuii</name>
    <dbReference type="NCBI Taxonomy" id="2585211"/>
    <lineage>
        <taxon>Bacteria</taxon>
        <taxon>Bacillati</taxon>
        <taxon>Actinomycetota</taxon>
        <taxon>Actinomycetes</taxon>
        <taxon>Propionibacteriales</taxon>
        <taxon>Nocardioidaceae</taxon>
        <taxon>Mumia</taxon>
    </lineage>
</organism>
<dbReference type="PANTHER" id="PTHR12526:SF510">
    <property type="entry name" value="D-INOSITOL 3-PHOSPHATE GLYCOSYLTRANSFERASE"/>
    <property type="match status" value="1"/>
</dbReference>
<evidence type="ECO:0000256" key="1">
    <source>
        <dbReference type="ARBA" id="ARBA00022676"/>
    </source>
</evidence>
<dbReference type="OrthoDB" id="9809227at2"/>
<dbReference type="AlphaFoldDB" id="A0A5Q6RWJ9"/>
<reference evidence="3 4" key="1">
    <citation type="submission" date="2019-09" db="EMBL/GenBank/DDBJ databases">
        <title>Mumia zhuanghuii sp. nov. isolated from the intestinal contents of plateau pika (Ochotona curzoniae) in the Qinghai-Tibet plateau of China.</title>
        <authorList>
            <person name="Tian Z."/>
        </authorList>
    </citation>
    <scope>NUCLEOTIDE SEQUENCE [LARGE SCALE GENOMIC DNA]</scope>
    <source>
        <strain evidence="4">350</strain>
    </source>
</reference>
<dbReference type="Gene3D" id="3.40.50.2000">
    <property type="entry name" value="Glycogen Phosphorylase B"/>
    <property type="match status" value="1"/>
</dbReference>
<dbReference type="EMBL" id="VDFQ02000004">
    <property type="protein sequence ID" value="KAA1422426.1"/>
    <property type="molecule type" value="Genomic_DNA"/>
</dbReference>